<accession>A0A1N6MVM8</accession>
<name>A0A1N6MVM8_9GAMM</name>
<dbReference type="Proteomes" id="UP000196435">
    <property type="component" value="Unassembled WGS sequence"/>
</dbReference>
<evidence type="ECO:0000313" key="2">
    <source>
        <dbReference type="Proteomes" id="UP000196435"/>
    </source>
</evidence>
<gene>
    <name evidence="1" type="ORF">XIS1_1680074</name>
</gene>
<dbReference type="EMBL" id="FTLG01000077">
    <property type="protein sequence ID" value="SIP72837.1"/>
    <property type="molecule type" value="Genomic_DNA"/>
</dbReference>
<proteinExistence type="predicted"/>
<protein>
    <submittedName>
        <fullName evidence="1">Uncharacterized protein</fullName>
    </submittedName>
</protein>
<dbReference type="AlphaFoldDB" id="A0A1N6MVM8"/>
<organism evidence="1 2">
    <name type="scientific">Xenorhabdus innexi</name>
    <dbReference type="NCBI Taxonomy" id="290109"/>
    <lineage>
        <taxon>Bacteria</taxon>
        <taxon>Pseudomonadati</taxon>
        <taxon>Pseudomonadota</taxon>
        <taxon>Gammaproteobacteria</taxon>
        <taxon>Enterobacterales</taxon>
        <taxon>Morganellaceae</taxon>
        <taxon>Xenorhabdus</taxon>
    </lineage>
</organism>
<evidence type="ECO:0000313" key="1">
    <source>
        <dbReference type="EMBL" id="SIP72837.1"/>
    </source>
</evidence>
<sequence>MRSTYISPESSLWLGKLVLGEFVIPLPHDVLKFIEYNLPC</sequence>
<reference evidence="2" key="1">
    <citation type="submission" date="2016-12" db="EMBL/GenBank/DDBJ databases">
        <authorList>
            <person name="Gaudriault S."/>
        </authorList>
    </citation>
    <scope>NUCLEOTIDE SEQUENCE [LARGE SCALE GENOMIC DNA]</scope>
    <source>
        <strain evidence="2">HGB1681 (deposited as PTA-6826 in the American Type Culture Collection)</strain>
    </source>
</reference>